<evidence type="ECO:0000256" key="5">
    <source>
        <dbReference type="SAM" id="MobiDB-lite"/>
    </source>
</evidence>
<keyword evidence="4" id="KW-0732">Signal</keyword>
<evidence type="ECO:0000313" key="8">
    <source>
        <dbReference type="Proteomes" id="UP001139336"/>
    </source>
</evidence>
<comment type="subcellular location">
    <subcellularLocation>
        <location evidence="1">Cell envelope</location>
    </subcellularLocation>
</comment>
<comment type="caution">
    <text evidence="7">The sequence shown here is derived from an EMBL/GenBank/DDBJ whole genome shotgun (WGS) entry which is preliminary data.</text>
</comment>
<dbReference type="SUPFAM" id="SSF53807">
    <property type="entry name" value="Helical backbone' metal receptor"/>
    <property type="match status" value="1"/>
</dbReference>
<evidence type="ECO:0000256" key="4">
    <source>
        <dbReference type="ARBA" id="ARBA00022729"/>
    </source>
</evidence>
<evidence type="ECO:0000256" key="3">
    <source>
        <dbReference type="ARBA" id="ARBA00022448"/>
    </source>
</evidence>
<dbReference type="InterPro" id="IPR002491">
    <property type="entry name" value="ABC_transptr_periplasmic_BD"/>
</dbReference>
<reference evidence="7" key="1">
    <citation type="submission" date="2022-01" db="EMBL/GenBank/DDBJ databases">
        <title>Corynebacterium sp. nov isolated from isolated from the feces of the greater white-fronted geese (Anser albifrons) at Poyang Lake, PR China.</title>
        <authorList>
            <person name="Liu Q."/>
        </authorList>
    </citation>
    <scope>NUCLEOTIDE SEQUENCE</scope>
    <source>
        <strain evidence="7">JCM 32435</strain>
    </source>
</reference>
<evidence type="ECO:0000259" key="6">
    <source>
        <dbReference type="PROSITE" id="PS50983"/>
    </source>
</evidence>
<dbReference type="Pfam" id="PF01497">
    <property type="entry name" value="Peripla_BP_2"/>
    <property type="match status" value="1"/>
</dbReference>
<dbReference type="InterPro" id="IPR051313">
    <property type="entry name" value="Bact_iron-sidero_bind"/>
</dbReference>
<dbReference type="GO" id="GO:1901678">
    <property type="term" value="P:iron coordination entity transport"/>
    <property type="evidence" value="ECO:0007669"/>
    <property type="project" value="UniProtKB-ARBA"/>
</dbReference>
<keyword evidence="3" id="KW-0813">Transport</keyword>
<dbReference type="AlphaFoldDB" id="A0A9X1QMH9"/>
<keyword evidence="8" id="KW-1185">Reference proteome</keyword>
<dbReference type="RefSeq" id="WP_236117477.1">
    <property type="nucleotide sequence ID" value="NZ_JAKGSI010000001.1"/>
</dbReference>
<accession>A0A9X1QMH9</accession>
<name>A0A9X1QMH9_9CORY</name>
<dbReference type="PROSITE" id="PS50983">
    <property type="entry name" value="FE_B12_PBP"/>
    <property type="match status" value="1"/>
</dbReference>
<evidence type="ECO:0000256" key="1">
    <source>
        <dbReference type="ARBA" id="ARBA00004196"/>
    </source>
</evidence>
<sequence length="389" mass="41791">MFPEKRKPHPLASLTAITYARTRKAALALFASLVLFGTAGLSGCGFSSLTEDGQSDASASKASGDSVAPLPAPENHTAYPHTLHSAWGDTTLQQRPKRIVATGCVDLEILAALGVQAVLTPERCVEPQYVKDALARIGDGVDVRTYEFDPSSPYPAETFQAAEPDLIIAYGGVADYYERLASICPVISFPQADMKYSDLAWTTMVKEISEALDLTDAGQRLIQETEQAFADYRVQHPELRGRTITYGDYYGGQDGLKIMNYSGSTVEGFFSDMGFDHNPASGHFVKDQFVSGELVDSISADVIMLVDSTGTGDSGSLSDLTSLPAFQSMPAVAAGRTVTIREDDDGFEIEGQHHPGDLAYALWYPGPLSSRWALDILGPILADAVSTGR</sequence>
<feature type="domain" description="Fe/B12 periplasmic-binding" evidence="6">
    <location>
        <begin position="98"/>
        <end position="385"/>
    </location>
</feature>
<evidence type="ECO:0000313" key="7">
    <source>
        <dbReference type="EMBL" id="MCF4005666.1"/>
    </source>
</evidence>
<proteinExistence type="inferred from homology"/>
<feature type="region of interest" description="Disordered" evidence="5">
    <location>
        <begin position="55"/>
        <end position="82"/>
    </location>
</feature>
<organism evidence="7 8">
    <name type="scientific">Corynebacterium uropygiale</name>
    <dbReference type="NCBI Taxonomy" id="1775911"/>
    <lineage>
        <taxon>Bacteria</taxon>
        <taxon>Bacillati</taxon>
        <taxon>Actinomycetota</taxon>
        <taxon>Actinomycetes</taxon>
        <taxon>Mycobacteriales</taxon>
        <taxon>Corynebacteriaceae</taxon>
        <taxon>Corynebacterium</taxon>
    </lineage>
</organism>
<dbReference type="PANTHER" id="PTHR30532:SF24">
    <property type="entry name" value="FERRIC ENTEROBACTIN-BINDING PERIPLASMIC PROTEIN FEPB"/>
    <property type="match status" value="1"/>
</dbReference>
<dbReference type="PANTHER" id="PTHR30532">
    <property type="entry name" value="IRON III DICITRATE-BINDING PERIPLASMIC PROTEIN"/>
    <property type="match status" value="1"/>
</dbReference>
<protein>
    <submittedName>
        <fullName evidence="7">ABC transporter substrate-binding protein</fullName>
    </submittedName>
</protein>
<dbReference type="Gene3D" id="3.40.50.1980">
    <property type="entry name" value="Nitrogenase molybdenum iron protein domain"/>
    <property type="match status" value="2"/>
</dbReference>
<gene>
    <name evidence="7" type="ORF">L1O03_00510</name>
</gene>
<evidence type="ECO:0000256" key="2">
    <source>
        <dbReference type="ARBA" id="ARBA00008814"/>
    </source>
</evidence>
<dbReference type="Proteomes" id="UP001139336">
    <property type="component" value="Unassembled WGS sequence"/>
</dbReference>
<feature type="compositionally biased region" description="Low complexity" evidence="5">
    <location>
        <begin position="55"/>
        <end position="66"/>
    </location>
</feature>
<dbReference type="GO" id="GO:0030288">
    <property type="term" value="C:outer membrane-bounded periplasmic space"/>
    <property type="evidence" value="ECO:0007669"/>
    <property type="project" value="TreeGrafter"/>
</dbReference>
<dbReference type="EMBL" id="JAKGSI010000001">
    <property type="protein sequence ID" value="MCF4005666.1"/>
    <property type="molecule type" value="Genomic_DNA"/>
</dbReference>
<comment type="similarity">
    <text evidence="2">Belongs to the bacterial solute-binding protein 8 family.</text>
</comment>